<name>A0A6H1ZJL9_9ZZZZ</name>
<dbReference type="EMBL" id="MT144072">
    <property type="protein sequence ID" value="QJA48126.1"/>
    <property type="molecule type" value="Genomic_DNA"/>
</dbReference>
<reference evidence="1" key="1">
    <citation type="submission" date="2020-03" db="EMBL/GenBank/DDBJ databases">
        <title>The deep terrestrial virosphere.</title>
        <authorList>
            <person name="Holmfeldt K."/>
            <person name="Nilsson E."/>
            <person name="Simone D."/>
            <person name="Lopez-Fernandez M."/>
            <person name="Wu X."/>
            <person name="de Brujin I."/>
            <person name="Lundin D."/>
            <person name="Andersson A."/>
            <person name="Bertilsson S."/>
            <person name="Dopson M."/>
        </authorList>
    </citation>
    <scope>NUCLEOTIDE SEQUENCE</scope>
    <source>
        <strain evidence="2">MM415A00505</strain>
        <strain evidence="3">MM415B02854</strain>
        <strain evidence="1">TM448A00839</strain>
        <strain evidence="4">TM448B01099</strain>
    </source>
</reference>
<dbReference type="EMBL" id="MT142746">
    <property type="protein sequence ID" value="QJA87996.1"/>
    <property type="molecule type" value="Genomic_DNA"/>
</dbReference>
<dbReference type="EMBL" id="MT144704">
    <property type="protein sequence ID" value="QJH97840.1"/>
    <property type="molecule type" value="Genomic_DNA"/>
</dbReference>
<evidence type="ECO:0000313" key="3">
    <source>
        <dbReference type="EMBL" id="QJA87996.1"/>
    </source>
</evidence>
<dbReference type="EMBL" id="MT142464">
    <property type="protein sequence ID" value="QJA81586.1"/>
    <property type="molecule type" value="Genomic_DNA"/>
</dbReference>
<protein>
    <submittedName>
        <fullName evidence="1">Uncharacterized protein</fullName>
    </submittedName>
</protein>
<evidence type="ECO:0000313" key="2">
    <source>
        <dbReference type="EMBL" id="QJA81586.1"/>
    </source>
</evidence>
<gene>
    <name evidence="2" type="ORF">MM415A00505_0015</name>
    <name evidence="3" type="ORF">MM415B02854_0008</name>
    <name evidence="1" type="ORF">TM448A00839_0009</name>
    <name evidence="4" type="ORF">TM448B01099_0008</name>
</gene>
<sequence>MLKFCKSNKRLSVFITALLAVGIFATEGVADNFRRDAIFWDTATFKKGAFFENVIRQGKAYIPDWPTDAITAVSSTTAFKTEKNGILQHNIFLIDPSAAVSRYGSDNTSAISGFYTNGAYPASYNGSGVTVLLPGLKSTDDDVILTYINLTGSTSFYLYEADGGINTSSGTTHGAGMTSPITLDAIGDSITVLGSYNGNQRYSGVSWFVLNWNAKEEYYFGNSATITYDTGYADKSQELSGTTTGYTGIDAISDGKVFYVDQTNNTMITSIGDKYSTIGNGFSGLTVSLPTVTDALDGWELTITKVGSGTTEIVPYGTAVGTASGTTPGDALSTLILNAVGDSITLQAACNSEVSWFVKSSFIQ</sequence>
<evidence type="ECO:0000313" key="4">
    <source>
        <dbReference type="EMBL" id="QJH97840.1"/>
    </source>
</evidence>
<accession>A0A6H1ZJL9</accession>
<evidence type="ECO:0000313" key="1">
    <source>
        <dbReference type="EMBL" id="QJA48126.1"/>
    </source>
</evidence>
<proteinExistence type="predicted"/>
<dbReference type="AlphaFoldDB" id="A0A6H1ZJL9"/>
<organism evidence="1">
    <name type="scientific">viral metagenome</name>
    <dbReference type="NCBI Taxonomy" id="1070528"/>
    <lineage>
        <taxon>unclassified sequences</taxon>
        <taxon>metagenomes</taxon>
        <taxon>organismal metagenomes</taxon>
    </lineage>
</organism>